<evidence type="ECO:0008006" key="4">
    <source>
        <dbReference type="Google" id="ProtNLM"/>
    </source>
</evidence>
<accession>A0A923I5J5</accession>
<reference evidence="2" key="1">
    <citation type="submission" date="2020-08" db="EMBL/GenBank/DDBJ databases">
        <title>Genome public.</title>
        <authorList>
            <person name="Liu C."/>
            <person name="Sun Q."/>
        </authorList>
    </citation>
    <scope>NUCLEOTIDE SEQUENCE</scope>
    <source>
        <strain evidence="2">BX8</strain>
    </source>
</reference>
<dbReference type="EMBL" id="JACONZ010000001">
    <property type="protein sequence ID" value="MBC5580720.1"/>
    <property type="molecule type" value="Genomic_DNA"/>
</dbReference>
<evidence type="ECO:0000256" key="1">
    <source>
        <dbReference type="SAM" id="Phobius"/>
    </source>
</evidence>
<organism evidence="2 3">
    <name type="scientific">Anaerofilum hominis</name>
    <dbReference type="NCBI Taxonomy" id="2763016"/>
    <lineage>
        <taxon>Bacteria</taxon>
        <taxon>Bacillati</taxon>
        <taxon>Bacillota</taxon>
        <taxon>Clostridia</taxon>
        <taxon>Eubacteriales</taxon>
        <taxon>Oscillospiraceae</taxon>
        <taxon>Anaerofilum</taxon>
    </lineage>
</organism>
<feature type="transmembrane region" description="Helical" evidence="1">
    <location>
        <begin position="116"/>
        <end position="139"/>
    </location>
</feature>
<keyword evidence="1" id="KW-0812">Transmembrane</keyword>
<proteinExistence type="predicted"/>
<comment type="caution">
    <text evidence="2">The sequence shown here is derived from an EMBL/GenBank/DDBJ whole genome shotgun (WGS) entry which is preliminary data.</text>
</comment>
<keyword evidence="1" id="KW-1133">Transmembrane helix</keyword>
<dbReference type="Proteomes" id="UP000659630">
    <property type="component" value="Unassembled WGS sequence"/>
</dbReference>
<evidence type="ECO:0000313" key="3">
    <source>
        <dbReference type="Proteomes" id="UP000659630"/>
    </source>
</evidence>
<sequence>MQNRLAEQRGLQKIRSCFRNYLIGGLLLVLLYAAWHSGFTPGSLAGAAWIWGDGFVMSGILLYLAVGASVLGRHSYFDWVFYGIYLSRFLFTHSRDEEYTNFFDFKKLRRRGDAPFWPGVLVATIWFLTGLILSMLYYLL</sequence>
<evidence type="ECO:0000313" key="2">
    <source>
        <dbReference type="EMBL" id="MBC5580720.1"/>
    </source>
</evidence>
<keyword evidence="1" id="KW-0472">Membrane</keyword>
<dbReference type="AlphaFoldDB" id="A0A923I5J5"/>
<gene>
    <name evidence="2" type="ORF">H8S23_04310</name>
</gene>
<protein>
    <recommendedName>
        <fullName evidence="4">DUF3899 domain-containing protein</fullName>
    </recommendedName>
</protein>
<feature type="transmembrane region" description="Helical" evidence="1">
    <location>
        <begin position="44"/>
        <end position="66"/>
    </location>
</feature>
<keyword evidence="3" id="KW-1185">Reference proteome</keyword>
<name>A0A923I5J5_9FIRM</name>
<dbReference type="RefSeq" id="WP_186887054.1">
    <property type="nucleotide sequence ID" value="NZ_JACONZ010000001.1"/>
</dbReference>
<feature type="transmembrane region" description="Helical" evidence="1">
    <location>
        <begin position="21"/>
        <end position="38"/>
    </location>
</feature>